<dbReference type="EnsemblMetazoa" id="XM_038199730.1">
    <property type="protein sequence ID" value="XP_038055658.1"/>
    <property type="gene ID" value="LOC119727713"/>
</dbReference>
<feature type="region of interest" description="Disordered" evidence="8">
    <location>
        <begin position="823"/>
        <end position="846"/>
    </location>
</feature>
<evidence type="ECO:0000256" key="5">
    <source>
        <dbReference type="ARBA" id="ARBA00023043"/>
    </source>
</evidence>
<feature type="domain" description="LEM" evidence="9">
    <location>
        <begin position="5"/>
        <end position="49"/>
    </location>
</feature>
<feature type="compositionally biased region" description="Basic and acidic residues" evidence="8">
    <location>
        <begin position="598"/>
        <end position="620"/>
    </location>
</feature>
<evidence type="ECO:0000256" key="2">
    <source>
        <dbReference type="ARBA" id="ARBA00007597"/>
    </source>
</evidence>
<dbReference type="OMA" id="NAMHIVA"/>
<sequence length="1001" mass="110170">MEAILQRLAKLTVDELRAELKSCGQKPMPITKTTRALAERRIAKYLWEQQGGGAREQVEGGATAKTEETTNGESNSEAVTSQQQSAKSQTDVNAVSSERNSPTSSAGGVAVVNYFAVCIPPKNETSLAGGDDVDLSQAAASSDEVLIFQDRKEVLVIAKKNKGARFKVFKTKEEAEKFAKTNQDLSTPKPTTEPTSSQPIAEKPVSSFRSVKPQDLVALRKTIEANEAAKFKELAWSNPRYLINAGDCPTVLQEGSRYNALHVVAKVNQPEICRQVLETIQDPAYILLMYPDDPEDTIISRIEYLTDLYLNSPDKGNAETPLHFACKFGHVEVVEILLNHPQCDKTLKNKYGQTASEIVCSWASLSDTAMKQLQKTITDLLHDHYYVPVYRAEDNCTQPVIGEPWSPDISDHQSSPLFHTRSAGAESPISTVLSLQAYAGPMSPAEADCFRRNLHTPPSTERKRVGRIKRADGEKGVERIGREIASKMQVSWAEYWNFMDVFADFSSAEGLQKLEDYLAERRTTINGDKADVRMPEPSVKQEQMQSVVSPGAVVKDLAGDFEKLTFDSSEDSRDGTDIAKETRISKDEQDQPDYTATDADRAHVDRTESRVVLESDEKMVDVSSEIRSPTADARDAAGHPGACTNGEGRPKMQTVEFEQGGQPAACDELDKIDSTSDRVKNIPISASNESKLKIKTIGTDRNLQDMATKSCQHVADDVDKPSTTDSDETDVDLSNAVCQSKISPQAPLCAKETTVKDKDPTFGDRTDGACPSCAVTEKSLTTGQNGGFQESQATLKHNAPETNFGERTSKEDAASMTTEILASGDQKKNEKTRAPPMAGNGDGNADIFRTPKMVSYRRVNNNVESRVQLKGGFILGAQPTKTDLHVWRALAEVEVPDNYPCIRRWKQLVNSVPCDARDRWPTPARCVPRLPLPRPSQTPSPRHLHYAGFPTFLGGSPLALRARHFSEPTHRSRETPGLRLRQAQLNGAESVGELKARLFQE</sequence>
<dbReference type="GO" id="GO:0005783">
    <property type="term" value="C:endoplasmic reticulum"/>
    <property type="evidence" value="ECO:0007669"/>
    <property type="project" value="UniProtKB-SubCell"/>
</dbReference>
<dbReference type="Pfam" id="PF24567">
    <property type="entry name" value="ANKLE2_3rd"/>
    <property type="match status" value="1"/>
</dbReference>
<feature type="compositionally biased region" description="Low complexity" evidence="8">
    <location>
        <begin position="59"/>
        <end position="77"/>
    </location>
</feature>
<dbReference type="FunFam" id="1.25.40.20:FF:000072">
    <property type="entry name" value="Ankyrin repeat and LEM domain containing 2"/>
    <property type="match status" value="1"/>
</dbReference>
<keyword evidence="11" id="KW-1185">Reference proteome</keyword>
<dbReference type="GO" id="GO:0051301">
    <property type="term" value="P:cell division"/>
    <property type="evidence" value="ECO:0007669"/>
    <property type="project" value="UniProtKB-KW"/>
</dbReference>
<dbReference type="InterPro" id="IPR002110">
    <property type="entry name" value="Ankyrin_rpt"/>
</dbReference>
<dbReference type="PROSITE" id="PS50297">
    <property type="entry name" value="ANK_REP_REGION"/>
    <property type="match status" value="1"/>
</dbReference>
<dbReference type="RefSeq" id="XP_038055658.1">
    <property type="nucleotide sequence ID" value="XM_038199730.1"/>
</dbReference>
<dbReference type="RefSeq" id="XP_038055659.1">
    <property type="nucleotide sequence ID" value="XM_038199731.1"/>
</dbReference>
<comment type="subcellular location">
    <subcellularLocation>
        <location evidence="1">Endoplasmic reticulum</location>
    </subcellularLocation>
</comment>
<keyword evidence="4" id="KW-0256">Endoplasmic reticulum</keyword>
<dbReference type="SMART" id="SM00540">
    <property type="entry name" value="LEM"/>
    <property type="match status" value="1"/>
</dbReference>
<dbReference type="Gene3D" id="1.25.40.20">
    <property type="entry name" value="Ankyrin repeat-containing domain"/>
    <property type="match status" value="1"/>
</dbReference>
<dbReference type="Proteomes" id="UP000887568">
    <property type="component" value="Unplaced"/>
</dbReference>
<dbReference type="SUPFAM" id="SSF48403">
    <property type="entry name" value="Ankyrin repeat"/>
    <property type="match status" value="1"/>
</dbReference>
<comment type="similarity">
    <text evidence="2">Belongs to the ANKLE2 family.</text>
</comment>
<dbReference type="PROSITE" id="PS50088">
    <property type="entry name" value="ANK_REPEAT"/>
    <property type="match status" value="1"/>
</dbReference>
<evidence type="ECO:0000313" key="10">
    <source>
        <dbReference type="EnsemblMetazoa" id="XP_038055658.1"/>
    </source>
</evidence>
<reference evidence="10" key="1">
    <citation type="submission" date="2022-11" db="UniProtKB">
        <authorList>
            <consortium name="EnsemblMetazoa"/>
        </authorList>
    </citation>
    <scope>IDENTIFICATION</scope>
</reference>
<evidence type="ECO:0000256" key="4">
    <source>
        <dbReference type="ARBA" id="ARBA00022824"/>
    </source>
</evidence>
<dbReference type="Pfam" id="PF03020">
    <property type="entry name" value="LEM"/>
    <property type="match status" value="1"/>
</dbReference>
<accession>A0A913ZVF3</accession>
<proteinExistence type="inferred from homology"/>
<dbReference type="PANTHER" id="PTHR12349">
    <property type="entry name" value="ANKYRIN REPEAT AND LEM DOMAIN-CONTAINING PROTEIN 2"/>
    <property type="match status" value="1"/>
</dbReference>
<dbReference type="GO" id="GO:0007399">
    <property type="term" value="P:nervous system development"/>
    <property type="evidence" value="ECO:0007669"/>
    <property type="project" value="UniProtKB-ARBA"/>
</dbReference>
<feature type="compositionally biased region" description="Polar residues" evidence="8">
    <location>
        <begin position="78"/>
        <end position="106"/>
    </location>
</feature>
<feature type="repeat" description="ANK" evidence="7">
    <location>
        <begin position="317"/>
        <end position="340"/>
    </location>
</feature>
<evidence type="ECO:0000259" key="9">
    <source>
        <dbReference type="PROSITE" id="PS50954"/>
    </source>
</evidence>
<protein>
    <recommendedName>
        <fullName evidence="9">LEM domain-containing protein</fullName>
    </recommendedName>
</protein>
<feature type="region of interest" description="Disordered" evidence="8">
    <location>
        <begin position="566"/>
        <end position="649"/>
    </location>
</feature>
<dbReference type="InterPro" id="IPR036770">
    <property type="entry name" value="Ankyrin_rpt-contain_sf"/>
</dbReference>
<dbReference type="GO" id="GO:0031468">
    <property type="term" value="P:nuclear membrane reassembly"/>
    <property type="evidence" value="ECO:0007669"/>
    <property type="project" value="UniProtKB-ARBA"/>
</dbReference>
<dbReference type="CTD" id="23141"/>
<feature type="region of interest" description="Disordered" evidence="8">
    <location>
        <begin position="178"/>
        <end position="203"/>
    </location>
</feature>
<feature type="compositionally biased region" description="Low complexity" evidence="8">
    <location>
        <begin position="186"/>
        <end position="199"/>
    </location>
</feature>
<dbReference type="GeneID" id="119727713"/>
<dbReference type="InterPro" id="IPR011015">
    <property type="entry name" value="LEM/LEM-like_dom_sf"/>
</dbReference>
<evidence type="ECO:0000313" key="11">
    <source>
        <dbReference type="Proteomes" id="UP000887568"/>
    </source>
</evidence>
<evidence type="ECO:0000256" key="6">
    <source>
        <dbReference type="ARBA" id="ARBA00023306"/>
    </source>
</evidence>
<keyword evidence="6" id="KW-0131">Cell cycle</keyword>
<feature type="compositionally biased region" description="Basic and acidic residues" evidence="8">
    <location>
        <begin position="566"/>
        <end position="589"/>
    </location>
</feature>
<feature type="region of interest" description="Disordered" evidence="8">
    <location>
        <begin position="53"/>
        <end position="106"/>
    </location>
</feature>
<dbReference type="InterPro" id="IPR056237">
    <property type="entry name" value="ANKLE2_3rd"/>
</dbReference>
<dbReference type="SMART" id="SM00248">
    <property type="entry name" value="ANK"/>
    <property type="match status" value="2"/>
</dbReference>
<organism evidence="10 11">
    <name type="scientific">Patiria miniata</name>
    <name type="common">Bat star</name>
    <name type="synonym">Asterina miniata</name>
    <dbReference type="NCBI Taxonomy" id="46514"/>
    <lineage>
        <taxon>Eukaryota</taxon>
        <taxon>Metazoa</taxon>
        <taxon>Echinodermata</taxon>
        <taxon>Eleutherozoa</taxon>
        <taxon>Asterozoa</taxon>
        <taxon>Asteroidea</taxon>
        <taxon>Valvatacea</taxon>
        <taxon>Valvatida</taxon>
        <taxon>Asterinidae</taxon>
        <taxon>Patiria</taxon>
    </lineage>
</organism>
<evidence type="ECO:0000256" key="8">
    <source>
        <dbReference type="SAM" id="MobiDB-lite"/>
    </source>
</evidence>
<evidence type="ECO:0000256" key="1">
    <source>
        <dbReference type="ARBA" id="ARBA00004240"/>
    </source>
</evidence>
<feature type="region of interest" description="Disordered" evidence="8">
    <location>
        <begin position="451"/>
        <end position="470"/>
    </location>
</feature>
<dbReference type="EnsemblMetazoa" id="XM_038199731.1">
    <property type="protein sequence ID" value="XP_038055659.1"/>
    <property type="gene ID" value="LOC119727713"/>
</dbReference>
<dbReference type="AlphaFoldDB" id="A0A913ZVF3"/>
<evidence type="ECO:0000256" key="7">
    <source>
        <dbReference type="PROSITE-ProRule" id="PRU00023"/>
    </source>
</evidence>
<name>A0A913ZVF3_PATMI</name>
<dbReference type="PANTHER" id="PTHR12349:SF4">
    <property type="entry name" value="ANKYRIN REPEAT AND LEM DOMAIN-CONTAINING PROTEIN 2"/>
    <property type="match status" value="1"/>
</dbReference>
<dbReference type="Gene3D" id="1.10.720.40">
    <property type="match status" value="1"/>
</dbReference>
<keyword evidence="5 7" id="KW-0040">ANK repeat</keyword>
<dbReference type="OrthoDB" id="7446186at2759"/>
<dbReference type="Pfam" id="PF13857">
    <property type="entry name" value="Ank_5"/>
    <property type="match status" value="1"/>
</dbReference>
<dbReference type="InterPro" id="IPR003887">
    <property type="entry name" value="LEM_dom"/>
</dbReference>
<dbReference type="SUPFAM" id="SSF63451">
    <property type="entry name" value="LEM domain"/>
    <property type="match status" value="1"/>
</dbReference>
<dbReference type="PROSITE" id="PS50954">
    <property type="entry name" value="LEM"/>
    <property type="match status" value="1"/>
</dbReference>
<keyword evidence="3" id="KW-0132">Cell division</keyword>
<evidence type="ECO:0000256" key="3">
    <source>
        <dbReference type="ARBA" id="ARBA00022618"/>
    </source>
</evidence>
<dbReference type="GO" id="GO:0051721">
    <property type="term" value="F:protein phosphatase 2A binding"/>
    <property type="evidence" value="ECO:0007669"/>
    <property type="project" value="TreeGrafter"/>
</dbReference>